<evidence type="ECO:0000256" key="1">
    <source>
        <dbReference type="SAM" id="MobiDB-lite"/>
    </source>
</evidence>
<evidence type="ECO:0000313" key="3">
    <source>
        <dbReference type="Proteomes" id="UP001369815"/>
    </source>
</evidence>
<keyword evidence="3" id="KW-1185">Reference proteome</keyword>
<comment type="caution">
    <text evidence="2">The sequence shown here is derived from an EMBL/GenBank/DDBJ whole genome shotgun (WGS) entry which is preliminary data.</text>
</comment>
<feature type="compositionally biased region" description="Polar residues" evidence="1">
    <location>
        <begin position="1"/>
        <end position="23"/>
    </location>
</feature>
<protein>
    <submittedName>
        <fullName evidence="2">Uncharacterized protein</fullName>
    </submittedName>
</protein>
<sequence>MPHNSSSTDQEATSSKSEVTNDSTRTERGSPVPDIPDVSEYKETSADIHNHESNIDQDLLGFGAQFDDKK</sequence>
<name>A0AAX6ML10_9PEZI</name>
<gene>
    <name evidence="2" type="ORF">Daesc_005653</name>
</gene>
<evidence type="ECO:0000313" key="2">
    <source>
        <dbReference type="EMBL" id="KAK6953350.1"/>
    </source>
</evidence>
<feature type="compositionally biased region" description="Basic and acidic residues" evidence="1">
    <location>
        <begin position="39"/>
        <end position="54"/>
    </location>
</feature>
<proteinExistence type="predicted"/>
<dbReference type="AlphaFoldDB" id="A0AAX6ML10"/>
<dbReference type="EMBL" id="JBANMG010000005">
    <property type="protein sequence ID" value="KAK6953350.1"/>
    <property type="molecule type" value="Genomic_DNA"/>
</dbReference>
<organism evidence="2 3">
    <name type="scientific">Daldinia eschscholtzii</name>
    <dbReference type="NCBI Taxonomy" id="292717"/>
    <lineage>
        <taxon>Eukaryota</taxon>
        <taxon>Fungi</taxon>
        <taxon>Dikarya</taxon>
        <taxon>Ascomycota</taxon>
        <taxon>Pezizomycotina</taxon>
        <taxon>Sordariomycetes</taxon>
        <taxon>Xylariomycetidae</taxon>
        <taxon>Xylariales</taxon>
        <taxon>Hypoxylaceae</taxon>
        <taxon>Daldinia</taxon>
    </lineage>
</organism>
<feature type="region of interest" description="Disordered" evidence="1">
    <location>
        <begin position="1"/>
        <end position="54"/>
    </location>
</feature>
<dbReference type="Proteomes" id="UP001369815">
    <property type="component" value="Unassembled WGS sequence"/>
</dbReference>
<accession>A0AAX6ML10</accession>
<reference evidence="2 3" key="1">
    <citation type="journal article" date="2024" name="Front Chem Biol">
        <title>Unveiling the potential of Daldinia eschscholtzii MFLUCC 19-0629 through bioactivity and bioinformatics studies for enhanced sustainable agriculture production.</title>
        <authorList>
            <person name="Brooks S."/>
            <person name="Weaver J.A."/>
            <person name="Klomchit A."/>
            <person name="Alharthi S.A."/>
            <person name="Onlamun T."/>
            <person name="Nurani R."/>
            <person name="Vong T.K."/>
            <person name="Alberti F."/>
            <person name="Greco C."/>
        </authorList>
    </citation>
    <scope>NUCLEOTIDE SEQUENCE [LARGE SCALE GENOMIC DNA]</scope>
    <source>
        <strain evidence="2">MFLUCC 19-0629</strain>
    </source>
</reference>